<dbReference type="InterPro" id="IPR036390">
    <property type="entry name" value="WH_DNA-bd_sf"/>
</dbReference>
<evidence type="ECO:0000256" key="10">
    <source>
        <dbReference type="ARBA" id="ARBA00023204"/>
    </source>
</evidence>
<keyword evidence="5 12" id="KW-0378">Hydrolase</keyword>
<dbReference type="SUPFAM" id="SSF46785">
    <property type="entry name" value="Winged helix' DNA-binding domain"/>
    <property type="match status" value="1"/>
</dbReference>
<evidence type="ECO:0000256" key="5">
    <source>
        <dbReference type="ARBA" id="ARBA00022801"/>
    </source>
</evidence>
<keyword evidence="8 12" id="KW-0238">DNA-binding</keyword>
<dbReference type="InterPro" id="IPR036286">
    <property type="entry name" value="LexA/Signal_pep-like_sf"/>
</dbReference>
<evidence type="ECO:0000313" key="18">
    <source>
        <dbReference type="Proteomes" id="UP001500449"/>
    </source>
</evidence>
<dbReference type="InterPro" id="IPR039418">
    <property type="entry name" value="LexA-like"/>
</dbReference>
<keyword evidence="2 12" id="KW-0678">Repressor</keyword>
<feature type="DNA-binding region" description="H-T-H motif" evidence="12">
    <location>
        <begin position="56"/>
        <end position="76"/>
    </location>
</feature>
<comment type="function">
    <text evidence="12">Represses a number of genes involved in the response to DNA damage (SOS response), including recA and lexA. In the presence of single-stranded DNA, RecA interacts with LexA causing an autocatalytic cleavage which disrupts the DNA-binding part of LexA, leading to derepression of the SOS regulon and eventually DNA repair.</text>
</comment>
<dbReference type="InterPro" id="IPR050077">
    <property type="entry name" value="LexA_repressor"/>
</dbReference>
<keyword evidence="6 12" id="KW-0068">Autocatalytic cleavage</keyword>
<keyword evidence="4 12" id="KW-0227">DNA damage</keyword>
<evidence type="ECO:0000313" key="17">
    <source>
        <dbReference type="EMBL" id="GAA1858439.1"/>
    </source>
</evidence>
<dbReference type="Pfam" id="PF00717">
    <property type="entry name" value="Peptidase_S24"/>
    <property type="match status" value="1"/>
</dbReference>
<comment type="similarity">
    <text evidence="1 12 13">Belongs to the peptidase S24 family.</text>
</comment>
<dbReference type="Proteomes" id="UP001500449">
    <property type="component" value="Unassembled WGS sequence"/>
</dbReference>
<evidence type="ECO:0000256" key="9">
    <source>
        <dbReference type="ARBA" id="ARBA00023163"/>
    </source>
</evidence>
<sequence length="239" mass="26003">MARDESGGAPGTGREPGQVRAFPDPPADPASLTPRQRKVLEVIRDWVDRFGYPPSVREIGDAVGLTSTSSVHHQLRTLERKGYLRRDPNRTRAVDVRSPEDDTDTDTEETRAEHPAPAFVPLLGNIAAGGPILAEQAVESVFPLPREIVGEGTLFLLNVKGDSMIEAAITDGDWVVVRQQPVAEQGEIVAAMIDGEATVKTFRRTDGQVWLMPANPAYEPIDGNEATILGRVVAVLRRL</sequence>
<keyword evidence="7 12" id="KW-0805">Transcription regulation</keyword>
<reference evidence="17 18" key="1">
    <citation type="journal article" date="2019" name="Int. J. Syst. Evol. Microbiol.">
        <title>The Global Catalogue of Microorganisms (GCM) 10K type strain sequencing project: providing services to taxonomists for standard genome sequencing and annotation.</title>
        <authorList>
            <consortium name="The Broad Institute Genomics Platform"/>
            <consortium name="The Broad Institute Genome Sequencing Center for Infectious Disease"/>
            <person name="Wu L."/>
            <person name="Ma J."/>
        </authorList>
    </citation>
    <scope>NUCLEOTIDE SEQUENCE [LARGE SCALE GENOMIC DNA]</scope>
    <source>
        <strain evidence="17 18">JCM 16009</strain>
    </source>
</reference>
<evidence type="ECO:0000256" key="7">
    <source>
        <dbReference type="ARBA" id="ARBA00023015"/>
    </source>
</evidence>
<organism evidence="17 18">
    <name type="scientific">Pseudonocardia ailaonensis</name>
    <dbReference type="NCBI Taxonomy" id="367279"/>
    <lineage>
        <taxon>Bacteria</taxon>
        <taxon>Bacillati</taxon>
        <taxon>Actinomycetota</taxon>
        <taxon>Actinomycetes</taxon>
        <taxon>Pseudonocardiales</taxon>
        <taxon>Pseudonocardiaceae</taxon>
        <taxon>Pseudonocardia</taxon>
    </lineage>
</organism>
<evidence type="ECO:0000256" key="8">
    <source>
        <dbReference type="ARBA" id="ARBA00023125"/>
    </source>
</evidence>
<keyword evidence="18" id="KW-1185">Reference proteome</keyword>
<evidence type="ECO:0000256" key="3">
    <source>
        <dbReference type="ARBA" id="ARBA00022705"/>
    </source>
</evidence>
<feature type="site" description="Cleavage; by autolysis" evidence="12">
    <location>
        <begin position="128"/>
        <end position="129"/>
    </location>
</feature>
<proteinExistence type="inferred from homology"/>
<name>A0ABN2ND60_9PSEU</name>
<gene>
    <name evidence="12 17" type="primary">lexA</name>
    <name evidence="17" type="ORF">GCM10009836_43330</name>
</gene>
<evidence type="ECO:0000256" key="14">
    <source>
        <dbReference type="SAM" id="MobiDB-lite"/>
    </source>
</evidence>
<evidence type="ECO:0000256" key="4">
    <source>
        <dbReference type="ARBA" id="ARBA00022763"/>
    </source>
</evidence>
<dbReference type="CDD" id="cd06529">
    <property type="entry name" value="S24_LexA-like"/>
    <property type="match status" value="1"/>
</dbReference>
<dbReference type="SUPFAM" id="SSF51306">
    <property type="entry name" value="LexA/Signal peptidase"/>
    <property type="match status" value="1"/>
</dbReference>
<evidence type="ECO:0000259" key="15">
    <source>
        <dbReference type="Pfam" id="PF00717"/>
    </source>
</evidence>
<protein>
    <recommendedName>
        <fullName evidence="12">LexA repressor</fullName>
        <ecNumber evidence="12">3.4.21.88</ecNumber>
    </recommendedName>
</protein>
<dbReference type="HAMAP" id="MF_00015">
    <property type="entry name" value="LexA"/>
    <property type="match status" value="1"/>
</dbReference>
<comment type="catalytic activity">
    <reaction evidence="12">
        <text>Hydrolysis of Ala-|-Gly bond in repressor LexA.</text>
        <dbReference type="EC" id="3.4.21.88"/>
    </reaction>
</comment>
<dbReference type="PANTHER" id="PTHR33516:SF2">
    <property type="entry name" value="LEXA REPRESSOR-RELATED"/>
    <property type="match status" value="1"/>
</dbReference>
<comment type="subunit">
    <text evidence="12">Homodimer.</text>
</comment>
<keyword evidence="3 12" id="KW-0235">DNA replication</keyword>
<dbReference type="InterPro" id="IPR015927">
    <property type="entry name" value="Peptidase_S24_S26A/B/C"/>
</dbReference>
<dbReference type="RefSeq" id="WP_344419956.1">
    <property type="nucleotide sequence ID" value="NZ_BAAAQK010000016.1"/>
</dbReference>
<feature type="active site" description="For autocatalytic cleavage activity" evidence="12">
    <location>
        <position position="163"/>
    </location>
</feature>
<feature type="region of interest" description="Disordered" evidence="14">
    <location>
        <begin position="1"/>
        <end position="36"/>
    </location>
</feature>
<evidence type="ECO:0000256" key="6">
    <source>
        <dbReference type="ARBA" id="ARBA00022813"/>
    </source>
</evidence>
<evidence type="ECO:0000256" key="12">
    <source>
        <dbReference type="HAMAP-Rule" id="MF_00015"/>
    </source>
</evidence>
<feature type="domain" description="LexA repressor DNA-binding" evidence="16">
    <location>
        <begin position="31"/>
        <end position="93"/>
    </location>
</feature>
<dbReference type="InterPro" id="IPR006197">
    <property type="entry name" value="Peptidase_S24_LexA"/>
</dbReference>
<feature type="compositionally biased region" description="Basic and acidic residues" evidence="14">
    <location>
        <begin position="81"/>
        <end position="100"/>
    </location>
</feature>
<dbReference type="InterPro" id="IPR006199">
    <property type="entry name" value="LexA_DNA-bd_dom"/>
</dbReference>
<dbReference type="PRINTS" id="PR00726">
    <property type="entry name" value="LEXASERPTASE"/>
</dbReference>
<keyword evidence="9 12" id="KW-0804">Transcription</keyword>
<comment type="caution">
    <text evidence="17">The sequence shown here is derived from an EMBL/GenBank/DDBJ whole genome shotgun (WGS) entry which is preliminary data.</text>
</comment>
<dbReference type="NCBIfam" id="TIGR00498">
    <property type="entry name" value="lexA"/>
    <property type="match status" value="1"/>
</dbReference>
<evidence type="ECO:0000259" key="16">
    <source>
        <dbReference type="Pfam" id="PF01726"/>
    </source>
</evidence>
<feature type="active site" description="For autocatalytic cleavage activity" evidence="12">
    <location>
        <position position="200"/>
    </location>
</feature>
<accession>A0ABN2ND60</accession>
<dbReference type="PANTHER" id="PTHR33516">
    <property type="entry name" value="LEXA REPRESSOR"/>
    <property type="match status" value="1"/>
</dbReference>
<dbReference type="EMBL" id="BAAAQK010000016">
    <property type="protein sequence ID" value="GAA1858439.1"/>
    <property type="molecule type" value="Genomic_DNA"/>
</dbReference>
<keyword evidence="11 12" id="KW-0742">SOS response</keyword>
<dbReference type="Pfam" id="PF01726">
    <property type="entry name" value="LexA_DNA_bind"/>
    <property type="match status" value="1"/>
</dbReference>
<dbReference type="EC" id="3.4.21.88" evidence="12"/>
<keyword evidence="10 12" id="KW-0234">DNA repair</keyword>
<feature type="domain" description="Peptidase S24/S26A/S26B/S26C" evidence="15">
    <location>
        <begin position="121"/>
        <end position="233"/>
    </location>
</feature>
<evidence type="ECO:0000256" key="1">
    <source>
        <dbReference type="ARBA" id="ARBA00007484"/>
    </source>
</evidence>
<feature type="region of interest" description="Disordered" evidence="14">
    <location>
        <begin position="81"/>
        <end position="114"/>
    </location>
</feature>
<evidence type="ECO:0000256" key="2">
    <source>
        <dbReference type="ARBA" id="ARBA00022491"/>
    </source>
</evidence>
<dbReference type="Gene3D" id="2.10.109.10">
    <property type="entry name" value="Umud Fragment, subunit A"/>
    <property type="match status" value="1"/>
</dbReference>
<dbReference type="InterPro" id="IPR036388">
    <property type="entry name" value="WH-like_DNA-bd_sf"/>
</dbReference>
<evidence type="ECO:0000256" key="13">
    <source>
        <dbReference type="RuleBase" id="RU003991"/>
    </source>
</evidence>
<evidence type="ECO:0000256" key="11">
    <source>
        <dbReference type="ARBA" id="ARBA00023236"/>
    </source>
</evidence>
<dbReference type="Gene3D" id="1.10.10.10">
    <property type="entry name" value="Winged helix-like DNA-binding domain superfamily/Winged helix DNA-binding domain"/>
    <property type="match status" value="1"/>
</dbReference>
<dbReference type="InterPro" id="IPR006200">
    <property type="entry name" value="LexA"/>
</dbReference>